<feature type="compositionally biased region" description="Basic and acidic residues" evidence="5">
    <location>
        <begin position="694"/>
        <end position="706"/>
    </location>
</feature>
<feature type="compositionally biased region" description="Acidic residues" evidence="5">
    <location>
        <begin position="611"/>
        <end position="620"/>
    </location>
</feature>
<feature type="domain" description="ESF1 RRM" evidence="8">
    <location>
        <begin position="393"/>
        <end position="455"/>
    </location>
</feature>
<keyword evidence="4" id="KW-0539">Nucleus</keyword>
<feature type="transmembrane region" description="Helical" evidence="6">
    <location>
        <begin position="54"/>
        <end position="77"/>
    </location>
</feature>
<feature type="region of interest" description="Disordered" evidence="5">
    <location>
        <begin position="295"/>
        <end position="323"/>
    </location>
</feature>
<dbReference type="PANTHER" id="PTHR12202">
    <property type="entry name" value="ESF1 HOMOLOG"/>
    <property type="match status" value="1"/>
</dbReference>
<dbReference type="InterPro" id="IPR039754">
    <property type="entry name" value="Esf1"/>
</dbReference>
<dbReference type="Pfam" id="PF08159">
    <property type="entry name" value="NUC153"/>
    <property type="match status" value="1"/>
</dbReference>
<feature type="domain" description="NUC153" evidence="7">
    <location>
        <begin position="760"/>
        <end position="788"/>
    </location>
</feature>
<feature type="domain" description="ESF1 RRM" evidence="8">
    <location>
        <begin position="456"/>
        <end position="521"/>
    </location>
</feature>
<feature type="transmembrane region" description="Helical" evidence="6">
    <location>
        <begin position="89"/>
        <end position="113"/>
    </location>
</feature>
<comment type="subcellular location">
    <subcellularLocation>
        <location evidence="1">Nucleus</location>
        <location evidence="1">Nucleolus</location>
    </subcellularLocation>
</comment>
<reference evidence="9 10" key="1">
    <citation type="submission" date="2020-03" db="EMBL/GenBank/DDBJ databases">
        <title>FDA dAtabase for Regulatory Grade micrObial Sequences (FDA-ARGOS): Supporting development and validation of Infectious Disease Dx tests.</title>
        <authorList>
            <person name="Campos J."/>
            <person name="Goldberg B."/>
            <person name="Tallon L."/>
            <person name="Sadzewicz L."/>
            <person name="Vavikolanu K."/>
            <person name="Mehta A."/>
            <person name="Aluvathingal J."/>
            <person name="Nadendla S."/>
            <person name="Nandy P."/>
            <person name="Geyer C."/>
            <person name="Yan Y."/>
            <person name="Sichtig H."/>
        </authorList>
    </citation>
    <scope>NUCLEOTIDE SEQUENCE [LARGE SCALE GENOMIC DNA]</scope>
    <source>
        <strain evidence="9 10">FDAARGOS_656</strain>
    </source>
</reference>
<dbReference type="GO" id="GO:0003723">
    <property type="term" value="F:RNA binding"/>
    <property type="evidence" value="ECO:0007669"/>
    <property type="project" value="TreeGrafter"/>
</dbReference>
<keyword evidence="3" id="KW-0175">Coiled coil</keyword>
<dbReference type="InterPro" id="IPR056750">
    <property type="entry name" value="RRM_ESF1"/>
</dbReference>
<feature type="compositionally biased region" description="Acidic residues" evidence="5">
    <location>
        <begin position="310"/>
        <end position="322"/>
    </location>
</feature>
<feature type="region of interest" description="Disordered" evidence="5">
    <location>
        <begin position="606"/>
        <end position="749"/>
    </location>
</feature>
<comment type="caution">
    <text evidence="9">The sequence shown here is derived from an EMBL/GenBank/DDBJ whole genome shotgun (WGS) entry which is preliminary data.</text>
</comment>
<organism evidence="9 10">
    <name type="scientific">Candida albicans</name>
    <name type="common">Yeast</name>
    <dbReference type="NCBI Taxonomy" id="5476"/>
    <lineage>
        <taxon>Eukaryota</taxon>
        <taxon>Fungi</taxon>
        <taxon>Dikarya</taxon>
        <taxon>Ascomycota</taxon>
        <taxon>Saccharomycotina</taxon>
        <taxon>Pichiomycetes</taxon>
        <taxon>Debaryomycetaceae</taxon>
        <taxon>Candida/Lodderomyces clade</taxon>
        <taxon>Candida</taxon>
    </lineage>
</organism>
<feature type="compositionally biased region" description="Basic and acidic residues" evidence="5">
    <location>
        <begin position="722"/>
        <end position="734"/>
    </location>
</feature>
<evidence type="ECO:0000259" key="8">
    <source>
        <dbReference type="Pfam" id="PF25121"/>
    </source>
</evidence>
<comment type="similarity">
    <text evidence="2">Belongs to the ESF1 family.</text>
</comment>
<dbReference type="GO" id="GO:0016020">
    <property type="term" value="C:membrane"/>
    <property type="evidence" value="ECO:0007669"/>
    <property type="project" value="GOC"/>
</dbReference>
<dbReference type="GO" id="GO:0006364">
    <property type="term" value="P:rRNA processing"/>
    <property type="evidence" value="ECO:0007669"/>
    <property type="project" value="InterPro"/>
</dbReference>
<dbReference type="GO" id="GO:0006673">
    <property type="term" value="P:inositol phosphoceramide metabolic process"/>
    <property type="evidence" value="ECO:0007669"/>
    <property type="project" value="InterPro"/>
</dbReference>
<dbReference type="PANTHER" id="PTHR12202:SF0">
    <property type="entry name" value="ESF1 HOMOLOG"/>
    <property type="match status" value="1"/>
</dbReference>
<feature type="region of interest" description="Disordered" evidence="5">
    <location>
        <begin position="792"/>
        <end position="842"/>
    </location>
</feature>
<evidence type="ECO:0000313" key="9">
    <source>
        <dbReference type="EMBL" id="KAF6062594.1"/>
    </source>
</evidence>
<feature type="compositionally biased region" description="Basic residues" evidence="5">
    <location>
        <begin position="684"/>
        <end position="693"/>
    </location>
</feature>
<dbReference type="InterPro" id="IPR013862">
    <property type="entry name" value="Kei1"/>
</dbReference>
<sequence length="842" mass="96341">MTLPTYVNHLLPLKFLGVIPLFIGVEVILGITILNKASGVYGILSLFTGHPINFWQWLYNSLAIITLPVYVSALINLKTKPRNLRKISLATIVYVLDTFIGSLYTLYFIYFWFSSEEGSIKSTGADSSSSTLSSQSASAARELFITLGTTISVTFIRLYFTLVILSFAKALLKQNRMEARYNDVQNGTSSRSLEQEEEDEVANATGYFGEFRKAIFDLEVRSKDSNPRKPITQDERFKSVHNDPRFKMPKLKNLRVKVDDRFSKDELKKLNAGALGKKVKIDRYGRKIKKESDDLSKFYEHEEDSKEEQSSDDSSEGEESDNDLQALTEKLQQEEQFLDRARGEGLVSSSEDEESSLSSSDSDSDEENEGVVEDEEESDIEIEETKPEDTEPTCAFAVVNMDWDNIRAVDLMATFVSFVPKGGAIKSVTIYPSEFGKERMQKEEIEGPPRELFKNVDALRRYQLQRLRYYYAVVKCDSVETARSIYQNCDGTEYESTANIFDLRYVPDDMEFDDDEAKDTCSKIPSSYRPDSTFVTDALQHSKVKLTWDETPKERLTLSSRPLSQKEIEENDFKAYLASDSDESEVEKDSSIKDKYQSLLGNTLTKFGKEENDDDVDMEITFDPGLNDKSGNNAEEEDKEETTIEAYRRKEKERRQKRLAKFKESKQTEEVANSQEGSADKSSKNRKNSKKGKSMPDMDEKSKAELELILMDNQEGNNNEHFSMKEVIKSEKDKKNKKNKKGKKIDQEMVQDGFVANLDDPRFKEVFESHDYAIDPTNSEFKKTETMKKILKERSARNKDKKNKKNSSKNATKNSKRSRSELESNDNVHSLAEKIKKRNKSK</sequence>
<evidence type="ECO:0000256" key="6">
    <source>
        <dbReference type="SAM" id="Phobius"/>
    </source>
</evidence>
<dbReference type="GO" id="GO:0070917">
    <property type="term" value="F:inositol phosphoceramide synthase regulator activity"/>
    <property type="evidence" value="ECO:0007669"/>
    <property type="project" value="InterPro"/>
</dbReference>
<proteinExistence type="inferred from homology"/>
<accession>A0A8H6BRS0</accession>
<dbReference type="Pfam" id="PF08552">
    <property type="entry name" value="Kei1"/>
    <property type="match status" value="1"/>
</dbReference>
<feature type="compositionally biased region" description="Basic and acidic residues" evidence="5">
    <location>
        <begin position="295"/>
        <end position="309"/>
    </location>
</feature>
<evidence type="ECO:0000256" key="2">
    <source>
        <dbReference type="ARBA" id="ARBA00009087"/>
    </source>
</evidence>
<dbReference type="Pfam" id="PF25121">
    <property type="entry name" value="RRM_ESF1"/>
    <property type="match status" value="2"/>
</dbReference>
<keyword evidence="6" id="KW-0812">Transmembrane</keyword>
<evidence type="ECO:0000256" key="3">
    <source>
        <dbReference type="ARBA" id="ARBA00023054"/>
    </source>
</evidence>
<feature type="compositionally biased region" description="Acidic residues" evidence="5">
    <location>
        <begin position="362"/>
        <end position="382"/>
    </location>
</feature>
<evidence type="ECO:0000256" key="5">
    <source>
        <dbReference type="SAM" id="MobiDB-lite"/>
    </source>
</evidence>
<protein>
    <submittedName>
        <fullName evidence="9">Inositolphosphorylceramide synthase subunit Kei1 family protein</fullName>
    </submittedName>
</protein>
<gene>
    <name evidence="9" type="ORF">FOB64_005660</name>
</gene>
<keyword evidence="6" id="KW-0472">Membrane</keyword>
<dbReference type="EMBL" id="JABWAD010000061">
    <property type="protein sequence ID" value="KAF6062594.1"/>
    <property type="molecule type" value="Genomic_DNA"/>
</dbReference>
<dbReference type="InterPro" id="IPR012580">
    <property type="entry name" value="NUC153"/>
</dbReference>
<dbReference type="AlphaFoldDB" id="A0A8H6BRS0"/>
<keyword evidence="6" id="KW-1133">Transmembrane helix</keyword>
<dbReference type="GO" id="GO:0005730">
    <property type="term" value="C:nucleolus"/>
    <property type="evidence" value="ECO:0007669"/>
    <property type="project" value="UniProtKB-SubCell"/>
</dbReference>
<feature type="transmembrane region" description="Helical" evidence="6">
    <location>
        <begin position="12"/>
        <end position="34"/>
    </location>
</feature>
<evidence type="ECO:0000259" key="7">
    <source>
        <dbReference type="Pfam" id="PF08159"/>
    </source>
</evidence>
<feature type="region of interest" description="Disordered" evidence="5">
    <location>
        <begin position="341"/>
        <end position="392"/>
    </location>
</feature>
<evidence type="ECO:0000256" key="4">
    <source>
        <dbReference type="ARBA" id="ARBA00023242"/>
    </source>
</evidence>
<evidence type="ECO:0000313" key="10">
    <source>
        <dbReference type="Proteomes" id="UP000536275"/>
    </source>
</evidence>
<evidence type="ECO:0000256" key="1">
    <source>
        <dbReference type="ARBA" id="ARBA00004604"/>
    </source>
</evidence>
<name>A0A8H6BRS0_CANAX</name>
<dbReference type="Proteomes" id="UP000536275">
    <property type="component" value="Unassembled WGS sequence"/>
</dbReference>